<dbReference type="EMBL" id="KB446539">
    <property type="protein sequence ID" value="EME44624.1"/>
    <property type="molecule type" value="Genomic_DNA"/>
</dbReference>
<accession>N1PQD6</accession>
<dbReference type="HOGENOM" id="CLU_2948034_0_0_1"/>
<proteinExistence type="predicted"/>
<keyword evidence="2" id="KW-1185">Reference proteome</keyword>
<dbReference type="AlphaFoldDB" id="N1PQD6"/>
<protein>
    <submittedName>
        <fullName evidence="1">Uncharacterized protein</fullName>
    </submittedName>
</protein>
<evidence type="ECO:0000313" key="1">
    <source>
        <dbReference type="EMBL" id="EME44624.1"/>
    </source>
</evidence>
<dbReference type="OrthoDB" id="3993201at2759"/>
<reference evidence="1 2" key="2">
    <citation type="journal article" date="2012" name="PLoS Pathog.">
        <title>Diverse lifestyles and strategies of plant pathogenesis encoded in the genomes of eighteen Dothideomycetes fungi.</title>
        <authorList>
            <person name="Ohm R.A."/>
            <person name="Feau N."/>
            <person name="Henrissat B."/>
            <person name="Schoch C.L."/>
            <person name="Horwitz B.A."/>
            <person name="Barry K.W."/>
            <person name="Condon B.J."/>
            <person name="Copeland A.C."/>
            <person name="Dhillon B."/>
            <person name="Glaser F."/>
            <person name="Hesse C.N."/>
            <person name="Kosti I."/>
            <person name="LaButti K."/>
            <person name="Lindquist E.A."/>
            <person name="Lucas S."/>
            <person name="Salamov A.A."/>
            <person name="Bradshaw R.E."/>
            <person name="Ciuffetti L."/>
            <person name="Hamelin R.C."/>
            <person name="Kema G.H.J."/>
            <person name="Lawrence C."/>
            <person name="Scott J.A."/>
            <person name="Spatafora J.W."/>
            <person name="Turgeon B.G."/>
            <person name="de Wit P.J.G.M."/>
            <person name="Zhong S."/>
            <person name="Goodwin S.B."/>
            <person name="Grigoriev I.V."/>
        </authorList>
    </citation>
    <scope>NUCLEOTIDE SEQUENCE [LARGE SCALE GENOMIC DNA]</scope>
    <source>
        <strain evidence="2">NZE10 / CBS 128990</strain>
    </source>
</reference>
<dbReference type="Proteomes" id="UP000016933">
    <property type="component" value="Unassembled WGS sequence"/>
</dbReference>
<sequence length="60" mass="6531">MAAPGLLLAWKQIYAEALKIYYNKTEFRFASASRIVRLLSRIGSTGGHGGDLTCVALSRS</sequence>
<name>N1PQD6_DOTSN</name>
<organism evidence="1 2">
    <name type="scientific">Dothistroma septosporum (strain NZE10 / CBS 128990)</name>
    <name type="common">Red band needle blight fungus</name>
    <name type="synonym">Mycosphaerella pini</name>
    <dbReference type="NCBI Taxonomy" id="675120"/>
    <lineage>
        <taxon>Eukaryota</taxon>
        <taxon>Fungi</taxon>
        <taxon>Dikarya</taxon>
        <taxon>Ascomycota</taxon>
        <taxon>Pezizomycotina</taxon>
        <taxon>Dothideomycetes</taxon>
        <taxon>Dothideomycetidae</taxon>
        <taxon>Mycosphaerellales</taxon>
        <taxon>Mycosphaerellaceae</taxon>
        <taxon>Dothistroma</taxon>
    </lineage>
</organism>
<feature type="non-terminal residue" evidence="1">
    <location>
        <position position="60"/>
    </location>
</feature>
<gene>
    <name evidence="1" type="ORF">DOTSEDRAFT_100105</name>
</gene>
<evidence type="ECO:0000313" key="2">
    <source>
        <dbReference type="Proteomes" id="UP000016933"/>
    </source>
</evidence>
<reference evidence="2" key="1">
    <citation type="journal article" date="2012" name="PLoS Genet.">
        <title>The genomes of the fungal plant pathogens Cladosporium fulvum and Dothistroma septosporum reveal adaptation to different hosts and lifestyles but also signatures of common ancestry.</title>
        <authorList>
            <person name="de Wit P.J.G.M."/>
            <person name="van der Burgt A."/>
            <person name="Oekmen B."/>
            <person name="Stergiopoulos I."/>
            <person name="Abd-Elsalam K.A."/>
            <person name="Aerts A.L."/>
            <person name="Bahkali A.H."/>
            <person name="Beenen H.G."/>
            <person name="Chettri P."/>
            <person name="Cox M.P."/>
            <person name="Datema E."/>
            <person name="de Vries R.P."/>
            <person name="Dhillon B."/>
            <person name="Ganley A.R."/>
            <person name="Griffiths S.A."/>
            <person name="Guo Y."/>
            <person name="Hamelin R.C."/>
            <person name="Henrissat B."/>
            <person name="Kabir M.S."/>
            <person name="Jashni M.K."/>
            <person name="Kema G."/>
            <person name="Klaubauf S."/>
            <person name="Lapidus A."/>
            <person name="Levasseur A."/>
            <person name="Lindquist E."/>
            <person name="Mehrabi R."/>
            <person name="Ohm R.A."/>
            <person name="Owen T.J."/>
            <person name="Salamov A."/>
            <person name="Schwelm A."/>
            <person name="Schijlen E."/>
            <person name="Sun H."/>
            <person name="van den Burg H.A."/>
            <person name="van Ham R.C.H.J."/>
            <person name="Zhang S."/>
            <person name="Goodwin S.B."/>
            <person name="Grigoriev I.V."/>
            <person name="Collemare J."/>
            <person name="Bradshaw R.E."/>
        </authorList>
    </citation>
    <scope>NUCLEOTIDE SEQUENCE [LARGE SCALE GENOMIC DNA]</scope>
    <source>
        <strain evidence="2">NZE10 / CBS 128990</strain>
    </source>
</reference>
<dbReference type="eggNOG" id="ENOG502R0NR">
    <property type="taxonomic scope" value="Eukaryota"/>
</dbReference>